<dbReference type="PANTHER" id="PTHR10131">
    <property type="entry name" value="TNF RECEPTOR ASSOCIATED FACTOR"/>
    <property type="match status" value="1"/>
</dbReference>
<evidence type="ECO:0000256" key="17">
    <source>
        <dbReference type="ARBA" id="ARBA00030810"/>
    </source>
</evidence>
<dbReference type="Pfam" id="PF13923">
    <property type="entry name" value="zf-C3HC4_2"/>
    <property type="match status" value="1"/>
</dbReference>
<name>A0A8S4A4P8_9EUPU</name>
<evidence type="ECO:0000256" key="16">
    <source>
        <dbReference type="ARBA" id="ARBA00023242"/>
    </source>
</evidence>
<evidence type="ECO:0000256" key="8">
    <source>
        <dbReference type="ARBA" id="ARBA00022490"/>
    </source>
</evidence>
<dbReference type="GO" id="GO:0061630">
    <property type="term" value="F:ubiquitin protein ligase activity"/>
    <property type="evidence" value="ECO:0007669"/>
    <property type="project" value="UniProtKB-EC"/>
</dbReference>
<dbReference type="GO" id="GO:0016567">
    <property type="term" value="P:protein ubiquitination"/>
    <property type="evidence" value="ECO:0007669"/>
    <property type="project" value="InterPro"/>
</dbReference>
<dbReference type="GO" id="GO:0141124">
    <property type="term" value="P:intracellular signaling cassette"/>
    <property type="evidence" value="ECO:0007669"/>
    <property type="project" value="UniProtKB-ARBA"/>
</dbReference>
<keyword evidence="13 18" id="KW-0863">Zinc-finger</keyword>
<comment type="pathway">
    <text evidence="5">Protein modification; protein ubiquitination.</text>
</comment>
<dbReference type="EMBL" id="CAJHNH020007835">
    <property type="protein sequence ID" value="CAG5135015.1"/>
    <property type="molecule type" value="Genomic_DNA"/>
</dbReference>
<evidence type="ECO:0000256" key="6">
    <source>
        <dbReference type="ARBA" id="ARBA00006608"/>
    </source>
</evidence>
<dbReference type="Proteomes" id="UP000678393">
    <property type="component" value="Unassembled WGS sequence"/>
</dbReference>
<dbReference type="GO" id="GO:0043122">
    <property type="term" value="P:regulation of canonical NF-kappaB signal transduction"/>
    <property type="evidence" value="ECO:0007669"/>
    <property type="project" value="TreeGrafter"/>
</dbReference>
<dbReference type="AlphaFoldDB" id="A0A8S4A4P8"/>
<evidence type="ECO:0000259" key="20">
    <source>
        <dbReference type="PROSITE" id="PS50144"/>
    </source>
</evidence>
<evidence type="ECO:0000256" key="3">
    <source>
        <dbReference type="ARBA" id="ARBA00004502"/>
    </source>
</evidence>
<keyword evidence="23" id="KW-1185">Reference proteome</keyword>
<dbReference type="PANTHER" id="PTHR10131:SF152">
    <property type="entry name" value="TNF RECEPTOR-ASSOCIATED FACTOR 6"/>
    <property type="match status" value="1"/>
</dbReference>
<dbReference type="SMART" id="SM00061">
    <property type="entry name" value="MATH"/>
    <property type="match status" value="1"/>
</dbReference>
<dbReference type="GO" id="GO:0005938">
    <property type="term" value="C:cell cortex"/>
    <property type="evidence" value="ECO:0007669"/>
    <property type="project" value="UniProtKB-SubCell"/>
</dbReference>
<dbReference type="GO" id="GO:0005634">
    <property type="term" value="C:nucleus"/>
    <property type="evidence" value="ECO:0007669"/>
    <property type="project" value="UniProtKB-SubCell"/>
</dbReference>
<protein>
    <recommendedName>
        <fullName evidence="7">RING-type E3 ubiquitin transferase</fullName>
        <ecNumber evidence="7">2.3.2.27</ecNumber>
    </recommendedName>
    <alternativeName>
        <fullName evidence="17">E3 ubiquitin-protein ligase TRAF6</fullName>
    </alternativeName>
</protein>
<feature type="domain" description="RING-type" evidence="19">
    <location>
        <begin position="18"/>
        <end position="57"/>
    </location>
</feature>
<dbReference type="CDD" id="cd16643">
    <property type="entry name" value="mRING-HC-C3HC3D_TRAF6"/>
    <property type="match status" value="1"/>
</dbReference>
<dbReference type="SMART" id="SM00184">
    <property type="entry name" value="RING"/>
    <property type="match status" value="1"/>
</dbReference>
<dbReference type="GO" id="GO:0031663">
    <property type="term" value="P:lipopolysaccharide-mediated signaling pathway"/>
    <property type="evidence" value="ECO:0007669"/>
    <property type="project" value="TreeGrafter"/>
</dbReference>
<dbReference type="Pfam" id="PF21355">
    <property type="entry name" value="TRAF-mep_MATH"/>
    <property type="match status" value="1"/>
</dbReference>
<evidence type="ECO:0000256" key="4">
    <source>
        <dbReference type="ARBA" id="ARBA00004544"/>
    </source>
</evidence>
<keyword evidence="9" id="KW-0551">Lipid droplet</keyword>
<keyword evidence="11 18" id="KW-0479">Metal-binding</keyword>
<dbReference type="InterPro" id="IPR001841">
    <property type="entry name" value="Znf_RING"/>
</dbReference>
<evidence type="ECO:0000256" key="1">
    <source>
        <dbReference type="ARBA" id="ARBA00000900"/>
    </source>
</evidence>
<evidence type="ECO:0000256" key="14">
    <source>
        <dbReference type="ARBA" id="ARBA00022786"/>
    </source>
</evidence>
<dbReference type="InterPro" id="IPR002083">
    <property type="entry name" value="MATH/TRAF_dom"/>
</dbReference>
<keyword evidence="12" id="KW-0677">Repeat</keyword>
<dbReference type="GO" id="GO:0005811">
    <property type="term" value="C:lipid droplet"/>
    <property type="evidence" value="ECO:0007669"/>
    <property type="project" value="UniProtKB-SubCell"/>
</dbReference>
<dbReference type="GO" id="GO:0045087">
    <property type="term" value="P:innate immune response"/>
    <property type="evidence" value="ECO:0007669"/>
    <property type="project" value="TreeGrafter"/>
</dbReference>
<dbReference type="InterPro" id="IPR012227">
    <property type="entry name" value="TNF_rcpt-assoc_TRAF_met"/>
</dbReference>
<organism evidence="22 23">
    <name type="scientific">Candidula unifasciata</name>
    <dbReference type="NCBI Taxonomy" id="100452"/>
    <lineage>
        <taxon>Eukaryota</taxon>
        <taxon>Metazoa</taxon>
        <taxon>Spiralia</taxon>
        <taxon>Lophotrochozoa</taxon>
        <taxon>Mollusca</taxon>
        <taxon>Gastropoda</taxon>
        <taxon>Heterobranchia</taxon>
        <taxon>Euthyneura</taxon>
        <taxon>Panpulmonata</taxon>
        <taxon>Eupulmonata</taxon>
        <taxon>Stylommatophora</taxon>
        <taxon>Helicina</taxon>
        <taxon>Helicoidea</taxon>
        <taxon>Geomitridae</taxon>
        <taxon>Candidula</taxon>
    </lineage>
</organism>
<dbReference type="OrthoDB" id="6475149at2759"/>
<proteinExistence type="inferred from homology"/>
<dbReference type="InterPro" id="IPR049342">
    <property type="entry name" value="TRAF1-6_MATH_dom"/>
</dbReference>
<keyword evidence="8" id="KW-0963">Cytoplasm</keyword>
<dbReference type="InterPro" id="IPR001293">
    <property type="entry name" value="Znf_TRAF"/>
</dbReference>
<evidence type="ECO:0000313" key="23">
    <source>
        <dbReference type="Proteomes" id="UP000678393"/>
    </source>
</evidence>
<comment type="caution">
    <text evidence="22">The sequence shown here is derived from an EMBL/GenBank/DDBJ whole genome shotgun (WGS) entry which is preliminary data.</text>
</comment>
<evidence type="ECO:0000256" key="18">
    <source>
        <dbReference type="PROSITE-ProRule" id="PRU00207"/>
    </source>
</evidence>
<feature type="domain" description="TRAF-type" evidence="21">
    <location>
        <begin position="154"/>
        <end position="200"/>
    </location>
</feature>
<evidence type="ECO:0000256" key="9">
    <source>
        <dbReference type="ARBA" id="ARBA00022677"/>
    </source>
</evidence>
<accession>A0A8S4A4P8</accession>
<evidence type="ECO:0000256" key="2">
    <source>
        <dbReference type="ARBA" id="ARBA00004123"/>
    </source>
</evidence>
<reference evidence="22" key="1">
    <citation type="submission" date="2021-04" db="EMBL/GenBank/DDBJ databases">
        <authorList>
            <consortium name="Molecular Ecology Group"/>
        </authorList>
    </citation>
    <scope>NUCLEOTIDE SEQUENCE</scope>
</reference>
<feature type="domain" description="MATH" evidence="20">
    <location>
        <begin position="472"/>
        <end position="620"/>
    </location>
</feature>
<evidence type="ECO:0000259" key="21">
    <source>
        <dbReference type="PROSITE" id="PS50145"/>
    </source>
</evidence>
<dbReference type="SUPFAM" id="SSF57850">
    <property type="entry name" value="RING/U-box"/>
    <property type="match status" value="1"/>
</dbReference>
<evidence type="ECO:0000256" key="5">
    <source>
        <dbReference type="ARBA" id="ARBA00004906"/>
    </source>
</evidence>
<dbReference type="InterPro" id="IPR027139">
    <property type="entry name" value="TRAF6_RING-HC"/>
</dbReference>
<evidence type="ECO:0000256" key="7">
    <source>
        <dbReference type="ARBA" id="ARBA00012483"/>
    </source>
</evidence>
<comment type="catalytic activity">
    <reaction evidence="1">
        <text>S-ubiquitinyl-[E2 ubiquitin-conjugating enzyme]-L-cysteine + [acceptor protein]-L-lysine = [E2 ubiquitin-conjugating enzyme]-L-cysteine + N(6)-ubiquitinyl-[acceptor protein]-L-lysine.</text>
        <dbReference type="EC" id="2.3.2.27"/>
    </reaction>
</comment>
<keyword evidence="15 18" id="KW-0862">Zinc</keyword>
<evidence type="ECO:0000256" key="15">
    <source>
        <dbReference type="ARBA" id="ARBA00022833"/>
    </source>
</evidence>
<sequence length="625" mass="71037">MEGYDCDFIIPPEPRYECPICLLVLREPHQTKCGHRFCKDCIITSLRDSSNRCPIDNESLSESDVYPDNFAKREILNFSIRCPNFKSGCDKIIPLGKLQNHLEECYFALVPCPLKCSREVPRCDLDSHLNNSCENRNVTCEHCSKNMEAKDFEVHVEVCPMAIVVCSHCEERAVRNKMEHHIYNECQQVMVHCPFYFLGCSKVMMRCMVDDHLIMSAPSHLKQLCFAVTFLAQKLGTANSVCQTSAKNTHQKVSLVQRFNAESAVTLPVSYKSSHSLEEVSTNEMSFNFEAALAELSALSLENEEAKGAEHSYKLSSITKQLPLGCLPNGHHGIKQPVYRPHDWLNYCTAEEQETSGLPLLSQILSTKPTVCKLYQSKLSPQISAAVNHSPEFANLLLGDQGLGEYIPENSDVKSMFQEITSRFKKREAASEQKFDELHRRLTAVEQTNSGLINTVRDLEQHVVEASGRFVNGDFCWCIHNFSHYRLKLEAGENSMLHSPPFYTSPWGYKMCIRASIDSASQNERHLSLFVHFMKGKNDAFLMWPFSGRINISVVDQNPDASRRNHIMEVLETNPNLDAFQRPTIPRNHKGFGYVQFVSISALENGSYLMDDVLVIRTQVYSQYQ</sequence>
<dbReference type="PIRSF" id="PIRSF015614">
    <property type="entry name" value="TRAF"/>
    <property type="match status" value="1"/>
</dbReference>
<dbReference type="GO" id="GO:0008270">
    <property type="term" value="F:zinc ion binding"/>
    <property type="evidence" value="ECO:0007669"/>
    <property type="project" value="UniProtKB-KW"/>
</dbReference>
<feature type="zinc finger region" description="TRAF-type" evidence="18">
    <location>
        <begin position="154"/>
        <end position="200"/>
    </location>
</feature>
<dbReference type="InterPro" id="IPR008974">
    <property type="entry name" value="TRAF-like"/>
</dbReference>
<dbReference type="Gene3D" id="3.30.40.10">
    <property type="entry name" value="Zinc/RING finger domain, C3HC4 (zinc finger)"/>
    <property type="match status" value="3"/>
</dbReference>
<comment type="similarity">
    <text evidence="6">Belongs to the TNF receptor-associated factor family. A subfamily.</text>
</comment>
<comment type="subcellular location">
    <subcellularLocation>
        <location evidence="4">Cytoplasm</location>
        <location evidence="4">Cell cortex</location>
    </subcellularLocation>
    <subcellularLocation>
        <location evidence="3">Lipid droplet</location>
    </subcellularLocation>
    <subcellularLocation>
        <location evidence="2">Nucleus</location>
    </subcellularLocation>
</comment>
<dbReference type="PROSITE" id="PS50089">
    <property type="entry name" value="ZF_RING_2"/>
    <property type="match status" value="1"/>
</dbReference>
<keyword evidence="10" id="KW-0808">Transferase</keyword>
<keyword evidence="16" id="KW-0539">Nucleus</keyword>
<evidence type="ECO:0000259" key="19">
    <source>
        <dbReference type="PROSITE" id="PS50089"/>
    </source>
</evidence>
<dbReference type="GO" id="GO:0005164">
    <property type="term" value="F:tumor necrosis factor receptor binding"/>
    <property type="evidence" value="ECO:0007669"/>
    <property type="project" value="InterPro"/>
</dbReference>
<feature type="domain" description="TRAF-type" evidence="21">
    <location>
        <begin position="101"/>
        <end position="153"/>
    </location>
</feature>
<feature type="zinc finger region" description="TRAF-type" evidence="18">
    <location>
        <begin position="101"/>
        <end position="153"/>
    </location>
</feature>
<evidence type="ECO:0000313" key="22">
    <source>
        <dbReference type="EMBL" id="CAG5135015.1"/>
    </source>
</evidence>
<evidence type="ECO:0000256" key="12">
    <source>
        <dbReference type="ARBA" id="ARBA00022737"/>
    </source>
</evidence>
<dbReference type="FunFam" id="3.30.40.10:FF:000286">
    <property type="entry name" value="TNF receptor-associated factor"/>
    <property type="match status" value="1"/>
</dbReference>
<dbReference type="PROSITE" id="PS50145">
    <property type="entry name" value="ZF_TRAF"/>
    <property type="match status" value="2"/>
</dbReference>
<evidence type="ECO:0000256" key="10">
    <source>
        <dbReference type="ARBA" id="ARBA00022679"/>
    </source>
</evidence>
<dbReference type="GO" id="GO:0042981">
    <property type="term" value="P:regulation of apoptotic process"/>
    <property type="evidence" value="ECO:0007669"/>
    <property type="project" value="InterPro"/>
</dbReference>
<dbReference type="Pfam" id="PF02176">
    <property type="entry name" value="zf-TRAF"/>
    <property type="match status" value="1"/>
</dbReference>
<dbReference type="PROSITE" id="PS50144">
    <property type="entry name" value="MATH"/>
    <property type="match status" value="1"/>
</dbReference>
<dbReference type="PROSITE" id="PS00518">
    <property type="entry name" value="ZF_RING_1"/>
    <property type="match status" value="1"/>
</dbReference>
<evidence type="ECO:0000256" key="13">
    <source>
        <dbReference type="ARBA" id="ARBA00022771"/>
    </source>
</evidence>
<dbReference type="SUPFAM" id="SSF49599">
    <property type="entry name" value="TRAF domain-like"/>
    <property type="match status" value="3"/>
</dbReference>
<dbReference type="EC" id="2.3.2.27" evidence="7"/>
<gene>
    <name evidence="22" type="ORF">CUNI_LOCUS20573</name>
</gene>
<dbReference type="InterPro" id="IPR017907">
    <property type="entry name" value="Znf_RING_CS"/>
</dbReference>
<dbReference type="InterPro" id="IPR013083">
    <property type="entry name" value="Znf_RING/FYVE/PHD"/>
</dbReference>
<evidence type="ECO:0000256" key="11">
    <source>
        <dbReference type="ARBA" id="ARBA00022723"/>
    </source>
</evidence>
<keyword evidence="14" id="KW-0833">Ubl conjugation pathway</keyword>
<dbReference type="Gene3D" id="2.60.210.10">
    <property type="entry name" value="Apoptosis, Tumor Necrosis Factor Receptor Associated Protein 2, Chain A"/>
    <property type="match status" value="1"/>
</dbReference>